<keyword evidence="2" id="KW-1133">Transmembrane helix</keyword>
<keyword evidence="2" id="KW-0472">Membrane</keyword>
<sequence>MIDVEMPENKLELLPAVFIFIIFMILAWMTVKFLKKIHERELKKAEEAEAKMKEYSLHNKH</sequence>
<dbReference type="EMBL" id="FNHW01000001">
    <property type="protein sequence ID" value="SDM76192.1"/>
    <property type="molecule type" value="Genomic_DNA"/>
</dbReference>
<evidence type="ECO:0000313" key="3">
    <source>
        <dbReference type="EMBL" id="SDM76192.1"/>
    </source>
</evidence>
<name>A0A1G9VV63_9BACL</name>
<accession>A0A1G9VV63</accession>
<evidence type="ECO:0000256" key="1">
    <source>
        <dbReference type="SAM" id="Coils"/>
    </source>
</evidence>
<keyword evidence="1" id="KW-0175">Coiled coil</keyword>
<dbReference type="Proteomes" id="UP000199544">
    <property type="component" value="Unassembled WGS sequence"/>
</dbReference>
<dbReference type="AlphaFoldDB" id="A0A1G9VV63"/>
<evidence type="ECO:0000256" key="2">
    <source>
        <dbReference type="SAM" id="Phobius"/>
    </source>
</evidence>
<organism evidence="3 4">
    <name type="scientific">Fictibacillus solisalsi</name>
    <dbReference type="NCBI Taxonomy" id="459525"/>
    <lineage>
        <taxon>Bacteria</taxon>
        <taxon>Bacillati</taxon>
        <taxon>Bacillota</taxon>
        <taxon>Bacilli</taxon>
        <taxon>Bacillales</taxon>
        <taxon>Fictibacillaceae</taxon>
        <taxon>Fictibacillus</taxon>
    </lineage>
</organism>
<feature type="transmembrane region" description="Helical" evidence="2">
    <location>
        <begin position="13"/>
        <end position="34"/>
    </location>
</feature>
<keyword evidence="2" id="KW-0812">Transmembrane</keyword>
<gene>
    <name evidence="3" type="ORF">SAMN04488137_1820</name>
</gene>
<protein>
    <submittedName>
        <fullName evidence="3">Uncharacterized protein</fullName>
    </submittedName>
</protein>
<dbReference type="OrthoDB" id="2390218at2"/>
<feature type="coiled-coil region" evidence="1">
    <location>
        <begin position="31"/>
        <end position="58"/>
    </location>
</feature>
<reference evidence="4" key="1">
    <citation type="submission" date="2016-10" db="EMBL/GenBank/DDBJ databases">
        <authorList>
            <person name="Varghese N."/>
            <person name="Submissions S."/>
        </authorList>
    </citation>
    <scope>NUCLEOTIDE SEQUENCE [LARGE SCALE GENOMIC DNA]</scope>
    <source>
        <strain evidence="4">CGMCC 1.6854</strain>
    </source>
</reference>
<proteinExistence type="predicted"/>
<keyword evidence="4" id="KW-1185">Reference proteome</keyword>
<dbReference type="RefSeq" id="WP_090234037.1">
    <property type="nucleotide sequence ID" value="NZ_FNHW01000001.1"/>
</dbReference>
<evidence type="ECO:0000313" key="4">
    <source>
        <dbReference type="Proteomes" id="UP000199544"/>
    </source>
</evidence>